<dbReference type="InterPro" id="IPR009604">
    <property type="entry name" value="LsmAD_domain"/>
</dbReference>
<feature type="compositionally biased region" description="Polar residues" evidence="1">
    <location>
        <begin position="884"/>
        <end position="894"/>
    </location>
</feature>
<feature type="compositionally biased region" description="Basic and acidic residues" evidence="1">
    <location>
        <begin position="349"/>
        <end position="371"/>
    </location>
</feature>
<organism evidence="3 4">
    <name type="scientific">Erysiphe neolycopersici</name>
    <dbReference type="NCBI Taxonomy" id="212602"/>
    <lineage>
        <taxon>Eukaryota</taxon>
        <taxon>Fungi</taxon>
        <taxon>Dikarya</taxon>
        <taxon>Ascomycota</taxon>
        <taxon>Pezizomycotina</taxon>
        <taxon>Leotiomycetes</taxon>
        <taxon>Erysiphales</taxon>
        <taxon>Erysiphaceae</taxon>
        <taxon>Erysiphe</taxon>
    </lineage>
</organism>
<evidence type="ECO:0000256" key="1">
    <source>
        <dbReference type="SAM" id="MobiDB-lite"/>
    </source>
</evidence>
<dbReference type="OrthoDB" id="2275718at2759"/>
<feature type="compositionally biased region" description="Low complexity" evidence="1">
    <location>
        <begin position="389"/>
        <end position="399"/>
    </location>
</feature>
<name>A0A420HIF4_9PEZI</name>
<evidence type="ECO:0000259" key="2">
    <source>
        <dbReference type="SMART" id="SM01272"/>
    </source>
</evidence>
<feature type="region of interest" description="Disordered" evidence="1">
    <location>
        <begin position="423"/>
        <end position="473"/>
    </location>
</feature>
<reference evidence="3 4" key="1">
    <citation type="journal article" date="2018" name="BMC Genomics">
        <title>Comparative genome analyses reveal sequence features reflecting distinct modes of host-adaptation between dicot and monocot powdery mildew.</title>
        <authorList>
            <person name="Wu Y."/>
            <person name="Ma X."/>
            <person name="Pan Z."/>
            <person name="Kale S.D."/>
            <person name="Song Y."/>
            <person name="King H."/>
            <person name="Zhang Q."/>
            <person name="Presley C."/>
            <person name="Deng X."/>
            <person name="Wei C.I."/>
            <person name="Xiao S."/>
        </authorList>
    </citation>
    <scope>NUCLEOTIDE SEQUENCE [LARGE SCALE GENOMIC DNA]</scope>
    <source>
        <strain evidence="3">UMSG2</strain>
    </source>
</reference>
<evidence type="ECO:0000313" key="4">
    <source>
        <dbReference type="Proteomes" id="UP000286134"/>
    </source>
</evidence>
<accession>A0A420HIF4</accession>
<dbReference type="GO" id="GO:0010494">
    <property type="term" value="C:cytoplasmic stress granule"/>
    <property type="evidence" value="ECO:0007669"/>
    <property type="project" value="TreeGrafter"/>
</dbReference>
<proteinExistence type="predicted"/>
<dbReference type="PANTHER" id="PTHR12854:SF7">
    <property type="entry name" value="ATAXIN-2 HOMOLOG"/>
    <property type="match status" value="1"/>
</dbReference>
<gene>
    <name evidence="3" type="ORF">OnM2_076025</name>
</gene>
<dbReference type="Pfam" id="PF06741">
    <property type="entry name" value="LsmAD"/>
    <property type="match status" value="1"/>
</dbReference>
<feature type="domain" description="LsmAD" evidence="2">
    <location>
        <begin position="100"/>
        <end position="174"/>
    </location>
</feature>
<feature type="compositionally biased region" description="Polar residues" evidence="1">
    <location>
        <begin position="204"/>
        <end position="213"/>
    </location>
</feature>
<feature type="compositionally biased region" description="Polar residues" evidence="1">
    <location>
        <begin position="423"/>
        <end position="434"/>
    </location>
</feature>
<feature type="region of interest" description="Disordered" evidence="1">
    <location>
        <begin position="833"/>
        <end position="894"/>
    </location>
</feature>
<feature type="region of interest" description="Disordered" evidence="1">
    <location>
        <begin position="349"/>
        <end position="409"/>
    </location>
</feature>
<dbReference type="GO" id="GO:0003729">
    <property type="term" value="F:mRNA binding"/>
    <property type="evidence" value="ECO:0007669"/>
    <property type="project" value="TreeGrafter"/>
</dbReference>
<dbReference type="EMBL" id="MCFK01007631">
    <property type="protein sequence ID" value="RKF57168.1"/>
    <property type="molecule type" value="Genomic_DNA"/>
</dbReference>
<dbReference type="AlphaFoldDB" id="A0A420HIF4"/>
<comment type="caution">
    <text evidence="3">The sequence shown here is derived from an EMBL/GenBank/DDBJ whole genome shotgun (WGS) entry which is preliminary data.</text>
</comment>
<dbReference type="PANTHER" id="PTHR12854">
    <property type="entry name" value="ATAXIN 2-RELATED"/>
    <property type="match status" value="1"/>
</dbReference>
<keyword evidence="4" id="KW-1185">Reference proteome</keyword>
<feature type="compositionally biased region" description="Polar residues" evidence="1">
    <location>
        <begin position="400"/>
        <end position="409"/>
    </location>
</feature>
<sequence>MAQGKKFNDMTNGNSKYQQTSISLQRKESSTNGSKLETRQSGNVGTFRTDTAISGGRHQEERTLQRWVPDTPDEFDGSLETSLNRPSGAWDQFAENNRLFGLTTDYNENIYTTPINRNHPQYKQRVAEADRKAREIERSTTSNPHVAEERILNNINGANSKMDEEDKYSGVLRHQTLPSSGSNKYLPPARRGPAGQSSGGSASTGHLVSCQNNRSEKATSEIDPSLKNSDGIKLKKPDNLLPPTNLNRNSILDSKQCIALTPNRKASSQIKSEAKPNATATVERDVASAFKNFASQQRKNVDQIRLTRAKNDKEVKLNDLKAFANSFKLHTPVPSDLVPIIAKDPKKQKEIQAKAQRYAEEAEASKLHSQESSKTSSSLSDGRINRPISVSRGSTSSSSNVPNRQNSGRNINFTLQSYTRVPQQASNLQQSRGSLGNRIKGLDQTKSTHLPQNQTTHTNSRPPPTGPANNIDINLSRLSGNPSLHGARLNPNSIEFRPSPYATSFNPSVVSSPQSVVTAVAPVPRARSILRRKPLPPDERPSIAEKFNTLNFIKSLAPPSGKELAWKATGGLMPAYDTPPVWKQALAEDKADCPIRLTYSQIFEPVSYTTSLFSPNQSHVLPHLPPHQQQSIHLSHLSHDMVGRQSPHQAPISLYGSQTANPSFSGAHDDHRMLPSHSAQSFASPRLQNVPMAYPSPINQATQLSFNPQMMQLSSGPQLQVGYRSLSNAHQFIPPQNHMGQMMMPNPTGTFVAPQGITPGPQMIYQGNQPPPYIPTNNTHAPMISNVNGYSSPGRASPMMVNQGLQQGPQQPIYGMNPGVSPAPNYVNPMFSQQPPSQVTIRPFVPPNNQPHGSNHQSIHHFGPQNRRSNQNNGNFHHGKSFQHHQPQNTNATN</sequence>
<feature type="compositionally biased region" description="Low complexity" evidence="1">
    <location>
        <begin position="189"/>
        <end position="203"/>
    </location>
</feature>
<dbReference type="Proteomes" id="UP000286134">
    <property type="component" value="Unassembled WGS sequence"/>
</dbReference>
<dbReference type="InterPro" id="IPR045117">
    <property type="entry name" value="ATXN2-like"/>
</dbReference>
<feature type="compositionally biased region" description="Polar residues" evidence="1">
    <location>
        <begin position="866"/>
        <end position="875"/>
    </location>
</feature>
<protein>
    <recommendedName>
        <fullName evidence="2">LsmAD domain-containing protein</fullName>
    </recommendedName>
</protein>
<feature type="compositionally biased region" description="Polar residues" evidence="1">
    <location>
        <begin position="444"/>
        <end position="460"/>
    </location>
</feature>
<dbReference type="STRING" id="212602.A0A420HIF4"/>
<dbReference type="GO" id="GO:0034063">
    <property type="term" value="P:stress granule assembly"/>
    <property type="evidence" value="ECO:0007669"/>
    <property type="project" value="TreeGrafter"/>
</dbReference>
<dbReference type="SMART" id="SM01272">
    <property type="entry name" value="LsmAD"/>
    <property type="match status" value="1"/>
</dbReference>
<evidence type="ECO:0000313" key="3">
    <source>
        <dbReference type="EMBL" id="RKF57168.1"/>
    </source>
</evidence>
<feature type="region of interest" description="Disordered" evidence="1">
    <location>
        <begin position="1"/>
        <end position="61"/>
    </location>
</feature>
<feature type="compositionally biased region" description="Polar residues" evidence="1">
    <location>
        <begin position="9"/>
        <end position="52"/>
    </location>
</feature>
<feature type="region of interest" description="Disordered" evidence="1">
    <location>
        <begin position="174"/>
        <end position="247"/>
    </location>
</feature>